<feature type="coiled-coil region" evidence="1">
    <location>
        <begin position="539"/>
        <end position="566"/>
    </location>
</feature>
<evidence type="ECO:0000256" key="2">
    <source>
        <dbReference type="SAM" id="MobiDB-lite"/>
    </source>
</evidence>
<dbReference type="EMBL" id="JFZV01000004">
    <property type="protein sequence ID" value="KDN14963.1"/>
    <property type="molecule type" value="Genomic_DNA"/>
</dbReference>
<keyword evidence="3" id="KW-0812">Transmembrane</keyword>
<dbReference type="InterPro" id="IPR048428">
    <property type="entry name" value="YobI-NTPase"/>
</dbReference>
<accession>A0A836Z4G4</accession>
<proteinExistence type="predicted"/>
<feature type="compositionally biased region" description="Polar residues" evidence="2">
    <location>
        <begin position="12"/>
        <end position="21"/>
    </location>
</feature>
<keyword evidence="6" id="KW-1185">Reference proteome</keyword>
<sequence length="1327" mass="155255">MEHRQNEAESLAQPSQEQPATESKEPIIFEKLTPTCLSDDEMQGYSQALDFVFQENDLLNIAITGPYASGKSSVIKTYEEKLNEINGIHISLSYFSPTLESKIKGQKKVDELIFEDELMLERKIINQLVHQIDPDKIPATEFKLKSESKKSTSVKWAVAISFIISSLIFIDKTWLTEWLSEHNNIALLLMFLFFCSIAYVIYRILGLQSHKSLIRKLKIFENEIDISSSENEVSYFDKYLNEIIYILDESKLDYIVFEDIDRYDDNLILNKLRELNYTYNKKQSKNKPKPIKFLYLIKDEIFESKERTKFFDYILPIVPVMDNSNSLGRMKQIFQSKNIFNDFTATFLDSLSLYLDDIRLIKNICNEYIIYKIKLAHGGSWFKKENLLAVIVYKNIFPADFSLTRLGLGQGVVHRIIDSLIEQKGQTCQVQIEKINNKIKAHKKIIKAIETSHLQNLDELEAIYINIRNIDFRIYKFTGGKDISSLNQKEFIRALKENNWIISNVANLGQYNCSKIDCEKYFNELEQNSEYQQRKQKITIIAENEKTTLETEIRELEKEKAQLKLPKKITELIRIQQNNGVAVEALFKEHIDNKAEGTRENKKYKQYKAEYEKLSSSCYFPLLRMLIIQGYIDEYYNDYTSLFNEQGLPQNDTLFLRNINERINTEWELELKKPELVLKKLKADKFTYFTENSVLNYSLLDYILATNKIADLSLFINLLVSCTETNFVNEYLARCYALLANKAEQYKPEYLCLFIEKLNEQFPQIWQHINLFEQKVYLQLSFIHNQETILDKMNEDNKLKEFIEHSADFLLVDAEYKAIFKLLDEPEYSLSKIINTLVKLDIKFIQIAQSTPQLLELVEQNNSYQLNRINVNYILENQYNLANFDSRIIETVLALDEEAPIKLYFQTNPEKLVLSVTESDIATIDDDEETALFILNHAEIAALVKTAYIDKLSTIITELNQAADKNIWDKLLEKQKIAYSAENIVHYFFNYELEDEDENEADSKSETREINEQLVHFINQDTNNISSEKANLNSLIKEKNERDQFFRRITINSSLDDTKYSMLISWFNGICYVNFDYQNIAKAKISILIQHKAIMLGEKQDLNFIREHYPDNVVELITHNFDGYINKLTEDDSLIEHAEIISLLSADLSLKQKTALLDLTNEPVSINHANYSVELQQHLLENNFDTDDFAYITSAQYYHATTKEIRNKIKQLCIEYKTQMIEIEHICYELLIELLACEEFSADEKYTLLSNQIHHLNVDNTYNAFKIIEQDSTHQGRFSSLFIAKRPSFENTELNQKIMAELNKKWQFTTKVEDNQIIAYGKRLVKG</sequence>
<reference evidence="5 6" key="1">
    <citation type="submission" date="2014-03" db="EMBL/GenBank/DDBJ databases">
        <title>The genomes of two eusocial bee gut symbionts.</title>
        <authorList>
            <person name="Kwong W.K."/>
            <person name="Engel P."/>
            <person name="Koch H."/>
            <person name="Moran N.A."/>
        </authorList>
    </citation>
    <scope>NUCLEOTIDE SEQUENCE [LARGE SCALE GENOMIC DNA]</scope>
    <source>
        <strain evidence="6">wkB29</strain>
    </source>
</reference>
<dbReference type="InterPro" id="IPR027417">
    <property type="entry name" value="P-loop_NTPase"/>
</dbReference>
<keyword evidence="3" id="KW-0472">Membrane</keyword>
<organism evidence="5 6">
    <name type="scientific">Snodgrassella communis</name>
    <dbReference type="NCBI Taxonomy" id="2946699"/>
    <lineage>
        <taxon>Bacteria</taxon>
        <taxon>Pseudomonadati</taxon>
        <taxon>Pseudomonadota</taxon>
        <taxon>Betaproteobacteria</taxon>
        <taxon>Neisseriales</taxon>
        <taxon>Neisseriaceae</taxon>
        <taxon>Snodgrassella</taxon>
    </lineage>
</organism>
<dbReference type="SUPFAM" id="SSF52540">
    <property type="entry name" value="P-loop containing nucleoside triphosphate hydrolases"/>
    <property type="match status" value="1"/>
</dbReference>
<evidence type="ECO:0000313" key="6">
    <source>
        <dbReference type="Proteomes" id="UP000027170"/>
    </source>
</evidence>
<dbReference type="Pfam" id="PF20693">
    <property type="entry name" value="YobI-ATPase"/>
    <property type="match status" value="1"/>
</dbReference>
<evidence type="ECO:0000256" key="1">
    <source>
        <dbReference type="SAM" id="Coils"/>
    </source>
</evidence>
<protein>
    <recommendedName>
        <fullName evidence="4">YobI-like P-loop NTPase domain-containing protein</fullName>
    </recommendedName>
</protein>
<keyword evidence="3" id="KW-1133">Transmembrane helix</keyword>
<feature type="domain" description="YobI-like P-loop NTPase" evidence="4">
    <location>
        <begin position="45"/>
        <end position="408"/>
    </location>
</feature>
<dbReference type="RefSeq" id="WP_037490964.1">
    <property type="nucleotide sequence ID" value="NZ_JFZV01000004.1"/>
</dbReference>
<gene>
    <name evidence="5" type="ORF">SALWKB29_1035</name>
</gene>
<evidence type="ECO:0000313" key="5">
    <source>
        <dbReference type="EMBL" id="KDN14963.1"/>
    </source>
</evidence>
<feature type="region of interest" description="Disordered" evidence="2">
    <location>
        <begin position="1"/>
        <end position="25"/>
    </location>
</feature>
<dbReference type="Proteomes" id="UP000027170">
    <property type="component" value="Unassembled WGS sequence"/>
</dbReference>
<evidence type="ECO:0000256" key="3">
    <source>
        <dbReference type="SAM" id="Phobius"/>
    </source>
</evidence>
<dbReference type="OrthoDB" id="1701659at2"/>
<comment type="caution">
    <text evidence="5">The sequence shown here is derived from an EMBL/GenBank/DDBJ whole genome shotgun (WGS) entry which is preliminary data.</text>
</comment>
<keyword evidence="1" id="KW-0175">Coiled coil</keyword>
<feature type="transmembrane region" description="Helical" evidence="3">
    <location>
        <begin position="185"/>
        <end position="205"/>
    </location>
</feature>
<name>A0A836Z4G4_9NEIS</name>
<evidence type="ECO:0000259" key="4">
    <source>
        <dbReference type="Pfam" id="PF20693"/>
    </source>
</evidence>